<reference evidence="1" key="1">
    <citation type="journal article" date="2020" name="New Phytol.">
        <title>Comparative genomics reveals dynamic genome evolution in host specialist ectomycorrhizal fungi.</title>
        <authorList>
            <person name="Lofgren L.A."/>
            <person name="Nguyen N.H."/>
            <person name="Vilgalys R."/>
            <person name="Ruytinx J."/>
            <person name="Liao H.L."/>
            <person name="Branco S."/>
            <person name="Kuo A."/>
            <person name="LaButti K."/>
            <person name="Lipzen A."/>
            <person name="Andreopoulos W."/>
            <person name="Pangilinan J."/>
            <person name="Riley R."/>
            <person name="Hundley H."/>
            <person name="Na H."/>
            <person name="Barry K."/>
            <person name="Grigoriev I.V."/>
            <person name="Stajich J.E."/>
            <person name="Kennedy P.G."/>
        </authorList>
    </citation>
    <scope>NUCLEOTIDE SEQUENCE</scope>
    <source>
        <strain evidence="1">S12</strain>
    </source>
</reference>
<sequence>MSPRPFVRNLTFQSPNLDGLYEDFFPIVWKVSKFGKSGSYWATATYTAQLAFSRAQVESGKVISAATSVHINVSDSHLLRNC</sequence>
<organism evidence="1 2">
    <name type="scientific">Suillus plorans</name>
    <dbReference type="NCBI Taxonomy" id="116603"/>
    <lineage>
        <taxon>Eukaryota</taxon>
        <taxon>Fungi</taxon>
        <taxon>Dikarya</taxon>
        <taxon>Basidiomycota</taxon>
        <taxon>Agaricomycotina</taxon>
        <taxon>Agaricomycetes</taxon>
        <taxon>Agaricomycetidae</taxon>
        <taxon>Boletales</taxon>
        <taxon>Suillineae</taxon>
        <taxon>Suillaceae</taxon>
        <taxon>Suillus</taxon>
    </lineage>
</organism>
<accession>A0A9P7ANT8</accession>
<gene>
    <name evidence="1" type="ORF">HD556DRAFT_1375058</name>
</gene>
<evidence type="ECO:0000313" key="1">
    <source>
        <dbReference type="EMBL" id="KAG1793306.1"/>
    </source>
</evidence>
<dbReference type="OrthoDB" id="3165318at2759"/>
<evidence type="ECO:0000313" key="2">
    <source>
        <dbReference type="Proteomes" id="UP000719766"/>
    </source>
</evidence>
<keyword evidence="2" id="KW-1185">Reference proteome</keyword>
<protein>
    <submittedName>
        <fullName evidence="1">Uncharacterized protein</fullName>
    </submittedName>
</protein>
<comment type="caution">
    <text evidence="1">The sequence shown here is derived from an EMBL/GenBank/DDBJ whole genome shotgun (WGS) entry which is preliminary data.</text>
</comment>
<dbReference type="AlphaFoldDB" id="A0A9P7ANT8"/>
<proteinExistence type="predicted"/>
<dbReference type="RefSeq" id="XP_041159762.1">
    <property type="nucleotide sequence ID" value="XM_041303068.1"/>
</dbReference>
<dbReference type="Proteomes" id="UP000719766">
    <property type="component" value="Unassembled WGS sequence"/>
</dbReference>
<dbReference type="GeneID" id="64596832"/>
<name>A0A9P7ANT8_9AGAM</name>
<dbReference type="EMBL" id="JABBWE010000031">
    <property type="protein sequence ID" value="KAG1793306.1"/>
    <property type="molecule type" value="Genomic_DNA"/>
</dbReference>